<feature type="compositionally biased region" description="Polar residues" evidence="1">
    <location>
        <begin position="102"/>
        <end position="121"/>
    </location>
</feature>
<accession>F4P2A2</accession>
<dbReference type="Proteomes" id="UP000007241">
    <property type="component" value="Unassembled WGS sequence"/>
</dbReference>
<keyword evidence="3" id="KW-1185">Reference proteome</keyword>
<name>F4P2A2_BATDJ</name>
<protein>
    <submittedName>
        <fullName evidence="2">Uncharacterized protein</fullName>
    </submittedName>
</protein>
<dbReference type="HOGENOM" id="CLU_1057631_0_0_1"/>
<dbReference type="GeneID" id="18238578"/>
<dbReference type="STRING" id="684364.F4P2A2"/>
<feature type="compositionally biased region" description="Basic and acidic residues" evidence="1">
    <location>
        <begin position="200"/>
        <end position="209"/>
    </location>
</feature>
<sequence>MTAPDANLWKIAADKETESMAPLFTHSYNLGGGITPSVPIVINNVVSPETPEIPEIPYRASTLTGGESKSGRRQAPLFTHSYNLGGGITPSVPIVINNVVSPKTSETPGNPDCASTLTGGESKSGRRQVPIVVQTARNTARMTVADRGTNIKTSHGRITQEGLLGRAISKNKAIKTSLNKSSLAGYRKPNRKSRSKSQGSRKEVQERPVDVMNRDRAMMAAPIKSTLTAVINPIGQVISGYYSLLSNTTCLSHKPQTIFYYKN</sequence>
<dbReference type="RefSeq" id="XP_006678530.1">
    <property type="nucleotide sequence ID" value="XM_006678467.1"/>
</dbReference>
<gene>
    <name evidence="2" type="ORF">BATDEDRAFT_24751</name>
</gene>
<organism evidence="2 3">
    <name type="scientific">Batrachochytrium dendrobatidis (strain JAM81 / FGSC 10211)</name>
    <name type="common">Frog chytrid fungus</name>
    <dbReference type="NCBI Taxonomy" id="684364"/>
    <lineage>
        <taxon>Eukaryota</taxon>
        <taxon>Fungi</taxon>
        <taxon>Fungi incertae sedis</taxon>
        <taxon>Chytridiomycota</taxon>
        <taxon>Chytridiomycota incertae sedis</taxon>
        <taxon>Chytridiomycetes</taxon>
        <taxon>Rhizophydiales</taxon>
        <taxon>Rhizophydiales incertae sedis</taxon>
        <taxon>Batrachochytrium</taxon>
    </lineage>
</organism>
<dbReference type="InParanoid" id="F4P2A2"/>
<dbReference type="EMBL" id="GL882883">
    <property type="protein sequence ID" value="EGF81081.1"/>
    <property type="molecule type" value="Genomic_DNA"/>
</dbReference>
<feature type="region of interest" description="Disordered" evidence="1">
    <location>
        <begin position="102"/>
        <end position="128"/>
    </location>
</feature>
<reference evidence="2 3" key="1">
    <citation type="submission" date="2009-12" db="EMBL/GenBank/DDBJ databases">
        <title>The draft genome of Batrachochytrium dendrobatidis.</title>
        <authorList>
            <consortium name="US DOE Joint Genome Institute (JGI-PGF)"/>
            <person name="Kuo A."/>
            <person name="Salamov A."/>
            <person name="Schmutz J."/>
            <person name="Lucas S."/>
            <person name="Pitluck S."/>
            <person name="Rosenblum E."/>
            <person name="Stajich J."/>
            <person name="Eisen M."/>
            <person name="Grigoriev I.V."/>
        </authorList>
    </citation>
    <scope>NUCLEOTIDE SEQUENCE [LARGE SCALE GENOMIC DNA]</scope>
    <source>
        <strain evidence="3">JAM81 / FGSC 10211</strain>
    </source>
</reference>
<proteinExistence type="predicted"/>
<dbReference type="AlphaFoldDB" id="F4P2A2"/>
<evidence type="ECO:0000313" key="3">
    <source>
        <dbReference type="Proteomes" id="UP000007241"/>
    </source>
</evidence>
<feature type="region of interest" description="Disordered" evidence="1">
    <location>
        <begin position="179"/>
        <end position="209"/>
    </location>
</feature>
<evidence type="ECO:0000256" key="1">
    <source>
        <dbReference type="SAM" id="MobiDB-lite"/>
    </source>
</evidence>
<evidence type="ECO:0000313" key="2">
    <source>
        <dbReference type="EMBL" id="EGF81081.1"/>
    </source>
</evidence>